<dbReference type="AlphaFoldDB" id="A0A378TVW0"/>
<evidence type="ECO:0000313" key="2">
    <source>
        <dbReference type="Proteomes" id="UP000254927"/>
    </source>
</evidence>
<dbReference type="Proteomes" id="UP000254927">
    <property type="component" value="Unassembled WGS sequence"/>
</dbReference>
<accession>A0A378TVW0</accession>
<name>A0A378TVW0_NEIEL</name>
<dbReference type="GeneID" id="93353305"/>
<proteinExistence type="predicted"/>
<evidence type="ECO:0000313" key="1">
    <source>
        <dbReference type="EMBL" id="STZ67139.1"/>
    </source>
</evidence>
<sequence length="66" mass="7407">MPLELRIRSKSTTQSHRTPIYYVDLVVRSGLSLNEAISQAKQKAAERQAAGFNQQAVAHMEPKLNK</sequence>
<gene>
    <name evidence="1" type="ORF">NCTC10660_00609</name>
</gene>
<dbReference type="EMBL" id="UGQW01000002">
    <property type="protein sequence ID" value="STZ67139.1"/>
    <property type="molecule type" value="Genomic_DNA"/>
</dbReference>
<protein>
    <submittedName>
        <fullName evidence="1">Uncharacterized protein</fullName>
    </submittedName>
</protein>
<organism evidence="1 2">
    <name type="scientific">Neisseria elongata</name>
    <dbReference type="NCBI Taxonomy" id="495"/>
    <lineage>
        <taxon>Bacteria</taxon>
        <taxon>Pseudomonadati</taxon>
        <taxon>Pseudomonadota</taxon>
        <taxon>Betaproteobacteria</taxon>
        <taxon>Neisseriales</taxon>
        <taxon>Neisseriaceae</taxon>
        <taxon>Neisseria</taxon>
    </lineage>
</organism>
<dbReference type="RefSeq" id="WP_143095741.1">
    <property type="nucleotide sequence ID" value="NZ_CP031252.1"/>
</dbReference>
<reference evidence="1 2" key="1">
    <citation type="submission" date="2018-06" db="EMBL/GenBank/DDBJ databases">
        <authorList>
            <consortium name="Pathogen Informatics"/>
            <person name="Doyle S."/>
        </authorList>
    </citation>
    <scope>NUCLEOTIDE SEQUENCE [LARGE SCALE GENOMIC DNA]</scope>
    <source>
        <strain evidence="1 2">NCTC10660</strain>
    </source>
</reference>